<keyword evidence="3" id="KW-1185">Reference proteome</keyword>
<evidence type="ECO:0000313" key="3">
    <source>
        <dbReference type="Proteomes" id="UP000824890"/>
    </source>
</evidence>
<dbReference type="InterPro" id="IPR053168">
    <property type="entry name" value="Glutamic_endopeptidase"/>
</dbReference>
<gene>
    <name evidence="2" type="ORF">HID58_028765</name>
</gene>
<dbReference type="PROSITE" id="PS52045">
    <property type="entry name" value="NEPROSIN_PEP_CD"/>
    <property type="match status" value="1"/>
</dbReference>
<sequence length="129" mass="14221">MKINFLQALANTNLELPDVVGQIQSVQGSDLKDAAVMTRVVVRFVVEPVMHTTGCYNFLCSGFIQINSNIAMEASISPVSGYCNLQYDISILIWKDPKEDTGGCNLANGYVIGYLPSFLFSYLTESVRQ</sequence>
<dbReference type="InterPro" id="IPR004314">
    <property type="entry name" value="Neprosin"/>
</dbReference>
<organism evidence="2 3">
    <name type="scientific">Brassica napus</name>
    <name type="common">Rape</name>
    <dbReference type="NCBI Taxonomy" id="3708"/>
    <lineage>
        <taxon>Eukaryota</taxon>
        <taxon>Viridiplantae</taxon>
        <taxon>Streptophyta</taxon>
        <taxon>Embryophyta</taxon>
        <taxon>Tracheophyta</taxon>
        <taxon>Spermatophyta</taxon>
        <taxon>Magnoliopsida</taxon>
        <taxon>eudicotyledons</taxon>
        <taxon>Gunneridae</taxon>
        <taxon>Pentapetalae</taxon>
        <taxon>rosids</taxon>
        <taxon>malvids</taxon>
        <taxon>Brassicales</taxon>
        <taxon>Brassicaceae</taxon>
        <taxon>Brassiceae</taxon>
        <taxon>Brassica</taxon>
    </lineage>
</organism>
<reference evidence="2 3" key="1">
    <citation type="submission" date="2021-05" db="EMBL/GenBank/DDBJ databases">
        <title>Genome Assembly of Synthetic Allotetraploid Brassica napus Reveals Homoeologous Exchanges between Subgenomes.</title>
        <authorList>
            <person name="Davis J.T."/>
        </authorList>
    </citation>
    <scope>NUCLEOTIDE SEQUENCE [LARGE SCALE GENOMIC DNA]</scope>
    <source>
        <strain evidence="3">cv. Da-Ae</strain>
        <tissue evidence="2">Seedling</tissue>
    </source>
</reference>
<dbReference type="PANTHER" id="PTHR31589">
    <property type="entry name" value="PROTEIN, PUTATIVE (DUF239)-RELATED-RELATED"/>
    <property type="match status" value="1"/>
</dbReference>
<dbReference type="Pfam" id="PF03080">
    <property type="entry name" value="Neprosin"/>
    <property type="match status" value="1"/>
</dbReference>
<accession>A0ABQ8CB66</accession>
<evidence type="ECO:0000313" key="2">
    <source>
        <dbReference type="EMBL" id="KAH0914319.1"/>
    </source>
</evidence>
<name>A0ABQ8CB66_BRANA</name>
<dbReference type="Proteomes" id="UP000824890">
    <property type="component" value="Unassembled WGS sequence"/>
</dbReference>
<comment type="caution">
    <text evidence="2">The sequence shown here is derived from an EMBL/GenBank/DDBJ whole genome shotgun (WGS) entry which is preliminary data.</text>
</comment>
<dbReference type="EMBL" id="JAGKQM010000008">
    <property type="protein sequence ID" value="KAH0914319.1"/>
    <property type="molecule type" value="Genomic_DNA"/>
</dbReference>
<proteinExistence type="predicted"/>
<feature type="domain" description="Neprosin PEP catalytic" evidence="1">
    <location>
        <begin position="1"/>
        <end position="129"/>
    </location>
</feature>
<evidence type="ECO:0000259" key="1">
    <source>
        <dbReference type="PROSITE" id="PS52045"/>
    </source>
</evidence>
<dbReference type="PANTHER" id="PTHR31589:SF24">
    <property type="entry name" value="OS07G0205500 PROTEIN"/>
    <property type="match status" value="1"/>
</dbReference>
<protein>
    <recommendedName>
        <fullName evidence="1">Neprosin PEP catalytic domain-containing protein</fullName>
    </recommendedName>
</protein>